<organism evidence="5 6">
    <name type="scientific">Stichopus japonicus</name>
    <name type="common">Sea cucumber</name>
    <dbReference type="NCBI Taxonomy" id="307972"/>
    <lineage>
        <taxon>Eukaryota</taxon>
        <taxon>Metazoa</taxon>
        <taxon>Echinodermata</taxon>
        <taxon>Eleutherozoa</taxon>
        <taxon>Echinozoa</taxon>
        <taxon>Holothuroidea</taxon>
        <taxon>Aspidochirotacea</taxon>
        <taxon>Aspidochirotida</taxon>
        <taxon>Stichopodidae</taxon>
        <taxon>Apostichopus</taxon>
    </lineage>
</organism>
<sequence>MYEICGKQTSLILNFKDFSSHMTIVSGLFMFILFVSELNFYLSKEVIPELYVDNTRNEKLKINIDMIFPRMPCAFLSVDAMDISGEHQLDVEANLFKQRLDQNGQKVEDTAEETQIGDETEGDEDAIQKQQKYCYNYLHSETSEILLRLPAFRNSRNTETAETLLQLPAFRNSRNSYDYDYLHSETSEIVTITCIQKQQKYCYDYLHSETAEILLRLPAFRNSRNTVTITCIQKHQKYCYDYLHSETSEIVMIICIQKQQKYCYDYLHSETAEILLRLPAFRNSRIVTITCIQKQQKYC</sequence>
<dbReference type="Pfam" id="PF13850">
    <property type="entry name" value="ERGIC_N"/>
    <property type="match status" value="1"/>
</dbReference>
<dbReference type="GO" id="GO:0000139">
    <property type="term" value="C:Golgi membrane"/>
    <property type="evidence" value="ECO:0007669"/>
    <property type="project" value="TreeGrafter"/>
</dbReference>
<feature type="region of interest" description="Disordered" evidence="2">
    <location>
        <begin position="104"/>
        <end position="123"/>
    </location>
</feature>
<reference evidence="5 6" key="1">
    <citation type="journal article" date="2017" name="PLoS Biol.">
        <title>The sea cucumber genome provides insights into morphological evolution and visceral regeneration.</title>
        <authorList>
            <person name="Zhang X."/>
            <person name="Sun L."/>
            <person name="Yuan J."/>
            <person name="Sun Y."/>
            <person name="Gao Y."/>
            <person name="Zhang L."/>
            <person name="Li S."/>
            <person name="Dai H."/>
            <person name="Hamel J.F."/>
            <person name="Liu C."/>
            <person name="Yu Y."/>
            <person name="Liu S."/>
            <person name="Lin W."/>
            <person name="Guo K."/>
            <person name="Jin S."/>
            <person name="Xu P."/>
            <person name="Storey K.B."/>
            <person name="Huan P."/>
            <person name="Zhang T."/>
            <person name="Zhou Y."/>
            <person name="Zhang J."/>
            <person name="Lin C."/>
            <person name="Li X."/>
            <person name="Xing L."/>
            <person name="Huo D."/>
            <person name="Sun M."/>
            <person name="Wang L."/>
            <person name="Mercier A."/>
            <person name="Li F."/>
            <person name="Yang H."/>
            <person name="Xiang J."/>
        </authorList>
    </citation>
    <scope>NUCLEOTIDE SEQUENCE [LARGE SCALE GENOMIC DNA]</scope>
    <source>
        <strain evidence="5">Shaxun</strain>
        <tissue evidence="5">Muscle</tissue>
    </source>
</reference>
<comment type="similarity">
    <text evidence="1">Belongs to the ERGIC family.</text>
</comment>
<dbReference type="EMBL" id="MRZV01001077">
    <property type="protein sequence ID" value="PIK40865.1"/>
    <property type="molecule type" value="Genomic_DNA"/>
</dbReference>
<dbReference type="GO" id="GO:0030134">
    <property type="term" value="C:COPII-coated ER to Golgi transport vesicle"/>
    <property type="evidence" value="ECO:0007669"/>
    <property type="project" value="TreeGrafter"/>
</dbReference>
<dbReference type="InterPro" id="IPR045888">
    <property type="entry name" value="Erv"/>
</dbReference>
<comment type="caution">
    <text evidence="5">The sequence shown here is derived from an EMBL/GenBank/DDBJ whole genome shotgun (WGS) entry which is preliminary data.</text>
</comment>
<keyword evidence="6" id="KW-1185">Reference proteome</keyword>
<dbReference type="OrthoDB" id="270930at2759"/>
<dbReference type="AlphaFoldDB" id="A0A2G8JYU4"/>
<dbReference type="GO" id="GO:0005789">
    <property type="term" value="C:endoplasmic reticulum membrane"/>
    <property type="evidence" value="ECO:0007669"/>
    <property type="project" value="TreeGrafter"/>
</dbReference>
<evidence type="ECO:0000256" key="1">
    <source>
        <dbReference type="ARBA" id="ARBA00005648"/>
    </source>
</evidence>
<keyword evidence="3" id="KW-0812">Transmembrane</keyword>
<proteinExistence type="inferred from homology"/>
<feature type="compositionally biased region" description="Acidic residues" evidence="2">
    <location>
        <begin position="110"/>
        <end position="123"/>
    </location>
</feature>
<keyword evidence="3" id="KW-0472">Membrane</keyword>
<dbReference type="STRING" id="307972.A0A2G8JYU4"/>
<evidence type="ECO:0000259" key="4">
    <source>
        <dbReference type="Pfam" id="PF13850"/>
    </source>
</evidence>
<evidence type="ECO:0000256" key="2">
    <source>
        <dbReference type="SAM" id="MobiDB-lite"/>
    </source>
</evidence>
<evidence type="ECO:0000256" key="3">
    <source>
        <dbReference type="SAM" id="Phobius"/>
    </source>
</evidence>
<dbReference type="Proteomes" id="UP000230750">
    <property type="component" value="Unassembled WGS sequence"/>
</dbReference>
<feature type="transmembrane region" description="Helical" evidence="3">
    <location>
        <begin position="21"/>
        <end position="42"/>
    </location>
</feature>
<accession>A0A2G8JYU4</accession>
<feature type="domain" description="Endoplasmic reticulum vesicle transporter N-terminal" evidence="4">
    <location>
        <begin position="20"/>
        <end position="89"/>
    </location>
</feature>
<gene>
    <name evidence="5" type="ORF">BSL78_22295</name>
</gene>
<dbReference type="GO" id="GO:0006890">
    <property type="term" value="P:retrograde vesicle-mediated transport, Golgi to endoplasmic reticulum"/>
    <property type="evidence" value="ECO:0007669"/>
    <property type="project" value="TreeGrafter"/>
</dbReference>
<dbReference type="PANTHER" id="PTHR10984">
    <property type="entry name" value="ENDOPLASMIC RETICULUM-GOLGI INTERMEDIATE COMPARTMENT PROTEIN"/>
    <property type="match status" value="1"/>
</dbReference>
<dbReference type="PANTHER" id="PTHR10984:SF25">
    <property type="entry name" value="ENDOPLASMIC RETICULUM-GOLGI INTERMEDIATE COMPARTMENT PROTEIN 3"/>
    <property type="match status" value="1"/>
</dbReference>
<keyword evidence="3" id="KW-1133">Transmembrane helix</keyword>
<dbReference type="InterPro" id="IPR039542">
    <property type="entry name" value="Erv_N"/>
</dbReference>
<protein>
    <submittedName>
        <fullName evidence="5">Putative endoplasmic reticulum-Golgi intermediate compartment protein 3</fullName>
    </submittedName>
</protein>
<dbReference type="GO" id="GO:0006888">
    <property type="term" value="P:endoplasmic reticulum to Golgi vesicle-mediated transport"/>
    <property type="evidence" value="ECO:0007669"/>
    <property type="project" value="TreeGrafter"/>
</dbReference>
<evidence type="ECO:0000313" key="5">
    <source>
        <dbReference type="EMBL" id="PIK40865.1"/>
    </source>
</evidence>
<evidence type="ECO:0000313" key="6">
    <source>
        <dbReference type="Proteomes" id="UP000230750"/>
    </source>
</evidence>
<name>A0A2G8JYU4_STIJA</name>